<accession>A0ABR5B6G2</accession>
<organism evidence="2 3">
    <name type="scientific">Cryptococcus bacillisporus CA1873</name>
    <dbReference type="NCBI Taxonomy" id="1296111"/>
    <lineage>
        <taxon>Eukaryota</taxon>
        <taxon>Fungi</taxon>
        <taxon>Dikarya</taxon>
        <taxon>Basidiomycota</taxon>
        <taxon>Agaricomycotina</taxon>
        <taxon>Tremellomycetes</taxon>
        <taxon>Tremellales</taxon>
        <taxon>Cryptococcaceae</taxon>
        <taxon>Cryptococcus</taxon>
        <taxon>Cryptococcus gattii species complex</taxon>
    </lineage>
</organism>
<evidence type="ECO:0000313" key="3">
    <source>
        <dbReference type="Proteomes" id="UP000053800"/>
    </source>
</evidence>
<evidence type="ECO:0000256" key="1">
    <source>
        <dbReference type="SAM" id="MobiDB-lite"/>
    </source>
</evidence>
<evidence type="ECO:0000313" key="2">
    <source>
        <dbReference type="EMBL" id="KIR59185.1"/>
    </source>
</evidence>
<gene>
    <name evidence="2" type="ORF">I314_05171</name>
</gene>
<feature type="region of interest" description="Disordered" evidence="1">
    <location>
        <begin position="31"/>
        <end position="179"/>
    </location>
</feature>
<dbReference type="EMBL" id="KN848902">
    <property type="protein sequence ID" value="KIR59185.1"/>
    <property type="molecule type" value="Genomic_DNA"/>
</dbReference>
<reference evidence="2 3" key="1">
    <citation type="submission" date="2015-01" db="EMBL/GenBank/DDBJ databases">
        <title>The Genome Sequence of Cryptococcus gattii CA1873.</title>
        <authorList>
            <consortium name="The Broad Institute Genomics Platform"/>
            <person name="Cuomo C."/>
            <person name="Litvintseva A."/>
            <person name="Chen Y."/>
            <person name="Heitman J."/>
            <person name="Sun S."/>
            <person name="Springer D."/>
            <person name="Dromer F."/>
            <person name="Young S."/>
            <person name="Zeng Q."/>
            <person name="Gargeya S."/>
            <person name="Abouelleil A."/>
            <person name="Alvarado L."/>
            <person name="Chapman S.B."/>
            <person name="Gainer-Dewar J."/>
            <person name="Goldberg J."/>
            <person name="Griggs A."/>
            <person name="Gujja S."/>
            <person name="Hansen M."/>
            <person name="Howarth C."/>
            <person name="Imamovic A."/>
            <person name="Larimer J."/>
            <person name="Murphy C."/>
            <person name="Naylor J."/>
            <person name="Pearson M."/>
            <person name="Priest M."/>
            <person name="Roberts A."/>
            <person name="Saif S."/>
            <person name="Shea T."/>
            <person name="Sykes S."/>
            <person name="Wortman J."/>
            <person name="Nusbaum C."/>
            <person name="Birren B."/>
        </authorList>
    </citation>
    <scope>NUCLEOTIDE SEQUENCE [LARGE SCALE GENOMIC DNA]</scope>
    <source>
        <strain evidence="2 3">CA1873</strain>
    </source>
</reference>
<feature type="compositionally biased region" description="Low complexity" evidence="1">
    <location>
        <begin position="52"/>
        <end position="75"/>
    </location>
</feature>
<feature type="compositionally biased region" description="Polar residues" evidence="1">
    <location>
        <begin position="109"/>
        <end position="121"/>
    </location>
</feature>
<proteinExistence type="predicted"/>
<sequence length="179" mass="19019">MHIPIIGYAGTDETCQDRKLGKQITKRRSNTLEVVLPQRRHKKAKQSITIRSASPTSNSSSPATYSSSTGSETSSLFPARPSTPPSSAGSHTPPSSPSGSHISVASPSEYSTDGTPSSGSLSEEDVSQDSGDVAENDPSGAEQAPSRLQPFKRLSRLPKDRQQTVMAPLRQGKPETTRS</sequence>
<feature type="compositionally biased region" description="Acidic residues" evidence="1">
    <location>
        <begin position="122"/>
        <end position="135"/>
    </location>
</feature>
<feature type="compositionally biased region" description="Low complexity" evidence="1">
    <location>
        <begin position="85"/>
        <end position="108"/>
    </location>
</feature>
<keyword evidence="3" id="KW-1185">Reference proteome</keyword>
<protein>
    <submittedName>
        <fullName evidence="2">Uncharacterized protein</fullName>
    </submittedName>
</protein>
<name>A0ABR5B6G2_CRYGA</name>
<dbReference type="Proteomes" id="UP000053800">
    <property type="component" value="Unassembled WGS sequence"/>
</dbReference>